<dbReference type="RefSeq" id="XP_040691619.1">
    <property type="nucleotide sequence ID" value="XM_040830781.1"/>
</dbReference>
<accession>A0A1L9RST4</accession>
<dbReference type="InterPro" id="IPR036864">
    <property type="entry name" value="Zn2-C6_fun-type_DNA-bd_sf"/>
</dbReference>
<dbReference type="STRING" id="1073089.A0A1L9RST4"/>
<evidence type="ECO:0000256" key="3">
    <source>
        <dbReference type="ARBA" id="ARBA00023015"/>
    </source>
</evidence>
<evidence type="ECO:0000256" key="4">
    <source>
        <dbReference type="ARBA" id="ARBA00023125"/>
    </source>
</evidence>
<dbReference type="InterPro" id="IPR050815">
    <property type="entry name" value="TF_fung"/>
</dbReference>
<dbReference type="PANTHER" id="PTHR47338">
    <property type="entry name" value="ZN(II)2CYS6 TRANSCRIPTION FACTOR (EUROFUNG)-RELATED"/>
    <property type="match status" value="1"/>
</dbReference>
<dbReference type="GO" id="GO:0003677">
    <property type="term" value="F:DNA binding"/>
    <property type="evidence" value="ECO:0007669"/>
    <property type="project" value="UniProtKB-KW"/>
</dbReference>
<proteinExistence type="predicted"/>
<dbReference type="GeneID" id="63746629"/>
<dbReference type="Pfam" id="PF00172">
    <property type="entry name" value="Zn_clus"/>
    <property type="match status" value="1"/>
</dbReference>
<sequence length="628" mass="69585">MHFHPISCARCRKFKRKCTRELPVCSRCRRLGFDCGYPPSRRRPADIRNAAIVSNPPRHEQIRPVTGSLIRNGQLTSQSSGLALLDVYFSVFMPSTIIFHQPHVKQRYLQGNIPTYALDSILAMAAFFSGCSKTPRPIGAPPINVPGEDWATCASALAANQPGTPTLDVVKTFYNVAAYWCAVGNAQKYQEHADIAFQLAKSLASQYPTVTGPESREVRKSCLWIIVACQCLSNEESLIARRQPAKGFESQHSSGLKREDALRLPGGNPSDLVHREIMEFAKLCLEARQLVYGINEASDVGMKWAALFNFEHKIRSRHEFLISTIQNYDGNDGRDGSNRPEIIALKALYYMSRIMPYLGLLILIGKQSVPSQEHMNFCAQVAVQGVNDFGDMMTKFMATENAPIAAVPPFVAYSAFLSLNISLGYMALVETRGISSGGCFYLLKSRVLSSVILLDHLRHYWAPIKKMWEELRPAFENANITNADIQSHIEALKKQSPSLPLKQPRLSYATDRQLEASMITNLSQVMSFTTLVDPAYITVGIFRPFPIGKQTSPAPINRTPPPAKLTESPQITHSSPRDASHPKTGRGATPAANNSGHEIPGWDLDVDPATFIGMMQMVLLDGFDVLCN</sequence>
<dbReference type="CDD" id="cd00067">
    <property type="entry name" value="GAL4"/>
    <property type="match status" value="1"/>
</dbReference>
<gene>
    <name evidence="9" type="ORF">ASPWEDRAFT_171395</name>
</gene>
<dbReference type="CDD" id="cd12148">
    <property type="entry name" value="fungal_TF_MHR"/>
    <property type="match status" value="1"/>
</dbReference>
<name>A0A1L9RST4_ASPWE</name>
<dbReference type="PANTHER" id="PTHR47338:SF27">
    <property type="entry name" value="ZN(II)2CYS6 TRANSCRIPTION FACTOR (EUROFUNG)"/>
    <property type="match status" value="1"/>
</dbReference>
<dbReference type="PROSITE" id="PS00463">
    <property type="entry name" value="ZN2_CY6_FUNGAL_1"/>
    <property type="match status" value="1"/>
</dbReference>
<keyword evidence="10" id="KW-1185">Reference proteome</keyword>
<evidence type="ECO:0000313" key="9">
    <source>
        <dbReference type="EMBL" id="OJJ37943.1"/>
    </source>
</evidence>
<keyword evidence="6" id="KW-0539">Nucleus</keyword>
<comment type="subcellular location">
    <subcellularLocation>
        <location evidence="1">Nucleus</location>
    </subcellularLocation>
</comment>
<dbReference type="AlphaFoldDB" id="A0A1L9RST4"/>
<dbReference type="Proteomes" id="UP000184383">
    <property type="component" value="Unassembled WGS sequence"/>
</dbReference>
<dbReference type="GO" id="GO:0008270">
    <property type="term" value="F:zinc ion binding"/>
    <property type="evidence" value="ECO:0007669"/>
    <property type="project" value="InterPro"/>
</dbReference>
<dbReference type="GO" id="GO:0000981">
    <property type="term" value="F:DNA-binding transcription factor activity, RNA polymerase II-specific"/>
    <property type="evidence" value="ECO:0007669"/>
    <property type="project" value="InterPro"/>
</dbReference>
<protein>
    <recommendedName>
        <fullName evidence="8">Zn(2)-C6 fungal-type domain-containing protein</fullName>
    </recommendedName>
</protein>
<keyword evidence="5" id="KW-0804">Transcription</keyword>
<evidence type="ECO:0000256" key="2">
    <source>
        <dbReference type="ARBA" id="ARBA00022723"/>
    </source>
</evidence>
<dbReference type="Gene3D" id="4.10.240.10">
    <property type="entry name" value="Zn(2)-C6 fungal-type DNA-binding domain"/>
    <property type="match status" value="1"/>
</dbReference>
<feature type="domain" description="Zn(2)-C6 fungal-type" evidence="8">
    <location>
        <begin position="7"/>
        <end position="37"/>
    </location>
</feature>
<dbReference type="OrthoDB" id="4510210at2759"/>
<evidence type="ECO:0000256" key="7">
    <source>
        <dbReference type="SAM" id="MobiDB-lite"/>
    </source>
</evidence>
<dbReference type="SMART" id="SM00066">
    <property type="entry name" value="GAL4"/>
    <property type="match status" value="1"/>
</dbReference>
<reference evidence="10" key="1">
    <citation type="journal article" date="2017" name="Genome Biol.">
        <title>Comparative genomics reveals high biological diversity and specific adaptations in the industrially and medically important fungal genus Aspergillus.</title>
        <authorList>
            <person name="de Vries R.P."/>
            <person name="Riley R."/>
            <person name="Wiebenga A."/>
            <person name="Aguilar-Osorio G."/>
            <person name="Amillis S."/>
            <person name="Uchima C.A."/>
            <person name="Anderluh G."/>
            <person name="Asadollahi M."/>
            <person name="Askin M."/>
            <person name="Barry K."/>
            <person name="Battaglia E."/>
            <person name="Bayram O."/>
            <person name="Benocci T."/>
            <person name="Braus-Stromeyer S.A."/>
            <person name="Caldana C."/>
            <person name="Canovas D."/>
            <person name="Cerqueira G.C."/>
            <person name="Chen F."/>
            <person name="Chen W."/>
            <person name="Choi C."/>
            <person name="Clum A."/>
            <person name="Dos Santos R.A."/>
            <person name="Damasio A.R."/>
            <person name="Diallinas G."/>
            <person name="Emri T."/>
            <person name="Fekete E."/>
            <person name="Flipphi M."/>
            <person name="Freyberg S."/>
            <person name="Gallo A."/>
            <person name="Gournas C."/>
            <person name="Habgood R."/>
            <person name="Hainaut M."/>
            <person name="Harispe M.L."/>
            <person name="Henrissat B."/>
            <person name="Hilden K.S."/>
            <person name="Hope R."/>
            <person name="Hossain A."/>
            <person name="Karabika E."/>
            <person name="Karaffa L."/>
            <person name="Karanyi Z."/>
            <person name="Krasevec N."/>
            <person name="Kuo A."/>
            <person name="Kusch H."/>
            <person name="LaButti K."/>
            <person name="Lagendijk E.L."/>
            <person name="Lapidus A."/>
            <person name="Levasseur A."/>
            <person name="Lindquist E."/>
            <person name="Lipzen A."/>
            <person name="Logrieco A.F."/>
            <person name="MacCabe A."/>
            <person name="Maekelae M.R."/>
            <person name="Malavazi I."/>
            <person name="Melin P."/>
            <person name="Meyer V."/>
            <person name="Mielnichuk N."/>
            <person name="Miskei M."/>
            <person name="Molnar A.P."/>
            <person name="Mule G."/>
            <person name="Ngan C.Y."/>
            <person name="Orejas M."/>
            <person name="Orosz E."/>
            <person name="Ouedraogo J.P."/>
            <person name="Overkamp K.M."/>
            <person name="Park H.-S."/>
            <person name="Perrone G."/>
            <person name="Piumi F."/>
            <person name="Punt P.J."/>
            <person name="Ram A.F."/>
            <person name="Ramon A."/>
            <person name="Rauscher S."/>
            <person name="Record E."/>
            <person name="Riano-Pachon D.M."/>
            <person name="Robert V."/>
            <person name="Roehrig J."/>
            <person name="Ruller R."/>
            <person name="Salamov A."/>
            <person name="Salih N.S."/>
            <person name="Samson R.A."/>
            <person name="Sandor E."/>
            <person name="Sanguinetti M."/>
            <person name="Schuetze T."/>
            <person name="Sepcic K."/>
            <person name="Shelest E."/>
            <person name="Sherlock G."/>
            <person name="Sophianopoulou V."/>
            <person name="Squina F.M."/>
            <person name="Sun H."/>
            <person name="Susca A."/>
            <person name="Todd R.B."/>
            <person name="Tsang A."/>
            <person name="Unkles S.E."/>
            <person name="van de Wiele N."/>
            <person name="van Rossen-Uffink D."/>
            <person name="Oliveira J.V."/>
            <person name="Vesth T.C."/>
            <person name="Visser J."/>
            <person name="Yu J.-H."/>
            <person name="Zhou M."/>
            <person name="Andersen M.R."/>
            <person name="Archer D.B."/>
            <person name="Baker S.E."/>
            <person name="Benoit I."/>
            <person name="Brakhage A.A."/>
            <person name="Braus G.H."/>
            <person name="Fischer R."/>
            <person name="Frisvad J.C."/>
            <person name="Goldman G.H."/>
            <person name="Houbraken J."/>
            <person name="Oakley B."/>
            <person name="Pocsi I."/>
            <person name="Scazzocchio C."/>
            <person name="Seiboth B."/>
            <person name="vanKuyk P.A."/>
            <person name="Wortman J."/>
            <person name="Dyer P.S."/>
            <person name="Grigoriev I.V."/>
        </authorList>
    </citation>
    <scope>NUCLEOTIDE SEQUENCE [LARGE SCALE GENOMIC DNA]</scope>
    <source>
        <strain evidence="10">DTO 134E9</strain>
    </source>
</reference>
<keyword evidence="2" id="KW-0479">Metal-binding</keyword>
<dbReference type="PROSITE" id="PS50048">
    <property type="entry name" value="ZN2_CY6_FUNGAL_2"/>
    <property type="match status" value="1"/>
</dbReference>
<evidence type="ECO:0000313" key="10">
    <source>
        <dbReference type="Proteomes" id="UP000184383"/>
    </source>
</evidence>
<evidence type="ECO:0000256" key="6">
    <source>
        <dbReference type="ARBA" id="ARBA00023242"/>
    </source>
</evidence>
<evidence type="ECO:0000256" key="1">
    <source>
        <dbReference type="ARBA" id="ARBA00004123"/>
    </source>
</evidence>
<evidence type="ECO:0000256" key="5">
    <source>
        <dbReference type="ARBA" id="ARBA00023163"/>
    </source>
</evidence>
<dbReference type="VEuPathDB" id="FungiDB:ASPWEDRAFT_171395"/>
<dbReference type="GO" id="GO:0005634">
    <property type="term" value="C:nucleus"/>
    <property type="evidence" value="ECO:0007669"/>
    <property type="project" value="UniProtKB-SubCell"/>
</dbReference>
<keyword evidence="3" id="KW-0805">Transcription regulation</keyword>
<feature type="region of interest" description="Disordered" evidence="7">
    <location>
        <begin position="550"/>
        <end position="600"/>
    </location>
</feature>
<dbReference type="SUPFAM" id="SSF57701">
    <property type="entry name" value="Zn2/Cys6 DNA-binding domain"/>
    <property type="match status" value="1"/>
</dbReference>
<evidence type="ECO:0000259" key="8">
    <source>
        <dbReference type="PROSITE" id="PS50048"/>
    </source>
</evidence>
<keyword evidence="4" id="KW-0238">DNA-binding</keyword>
<dbReference type="InterPro" id="IPR001138">
    <property type="entry name" value="Zn2Cys6_DnaBD"/>
</dbReference>
<dbReference type="EMBL" id="KV878211">
    <property type="protein sequence ID" value="OJJ37943.1"/>
    <property type="molecule type" value="Genomic_DNA"/>
</dbReference>
<organism evidence="9 10">
    <name type="scientific">Aspergillus wentii DTO 134E9</name>
    <dbReference type="NCBI Taxonomy" id="1073089"/>
    <lineage>
        <taxon>Eukaryota</taxon>
        <taxon>Fungi</taxon>
        <taxon>Dikarya</taxon>
        <taxon>Ascomycota</taxon>
        <taxon>Pezizomycotina</taxon>
        <taxon>Eurotiomycetes</taxon>
        <taxon>Eurotiomycetidae</taxon>
        <taxon>Eurotiales</taxon>
        <taxon>Aspergillaceae</taxon>
        <taxon>Aspergillus</taxon>
        <taxon>Aspergillus subgen. Cremei</taxon>
    </lineage>
</organism>